<name>A0A7M7JKN0_VARDE</name>
<sequence>MASENLMPYGKLRIADRCHRLRHRCCWRRSKKGKAQFLNSSNFNIETQNDAEQFMEDVLAHLPNNTVHLAGFYFKIKKTLLWNFLMTHRDINAWFNKGQVSGIDTIKTKSCRPPTSHKKKITVKCLLDLNSTFVVYEALVTGFNLVGTMWAAKVEVRFRGTEYSIEITNFEDGPLSVTKLILERFRTELIYPDFGFNVKRNARFKEKVNNETKRQVVNVIASTTLPEINAILRKLSERK</sequence>
<evidence type="ECO:0000313" key="2">
    <source>
        <dbReference type="Proteomes" id="UP000594260"/>
    </source>
</evidence>
<dbReference type="GeneID" id="111245476"/>
<reference evidence="1" key="1">
    <citation type="submission" date="2021-01" db="UniProtKB">
        <authorList>
            <consortium name="EnsemblMetazoa"/>
        </authorList>
    </citation>
    <scope>IDENTIFICATION</scope>
</reference>
<dbReference type="EnsemblMetazoa" id="XM_022793159">
    <property type="protein sequence ID" value="XP_022648894"/>
    <property type="gene ID" value="LOC111245182"/>
</dbReference>
<dbReference type="AlphaFoldDB" id="A0A7M7JKN0"/>
<evidence type="ECO:0000313" key="1">
    <source>
        <dbReference type="EnsemblMetazoa" id="XP_022648894"/>
    </source>
</evidence>
<dbReference type="RefSeq" id="XP_022649603.1">
    <property type="nucleotide sequence ID" value="XM_022793868.1"/>
</dbReference>
<dbReference type="EnsemblMetazoa" id="XM_022793868">
    <property type="protein sequence ID" value="XP_022649603"/>
    <property type="gene ID" value="LOC111245476"/>
</dbReference>
<dbReference type="Proteomes" id="UP000594260">
    <property type="component" value="Unplaced"/>
</dbReference>
<dbReference type="RefSeq" id="XP_022648894.1">
    <property type="nucleotide sequence ID" value="XM_022793159.1"/>
</dbReference>
<dbReference type="GeneID" id="111245182"/>
<organism evidence="1 2">
    <name type="scientific">Varroa destructor</name>
    <name type="common">Honeybee mite</name>
    <dbReference type="NCBI Taxonomy" id="109461"/>
    <lineage>
        <taxon>Eukaryota</taxon>
        <taxon>Metazoa</taxon>
        <taxon>Ecdysozoa</taxon>
        <taxon>Arthropoda</taxon>
        <taxon>Chelicerata</taxon>
        <taxon>Arachnida</taxon>
        <taxon>Acari</taxon>
        <taxon>Parasitiformes</taxon>
        <taxon>Mesostigmata</taxon>
        <taxon>Gamasina</taxon>
        <taxon>Dermanyssoidea</taxon>
        <taxon>Varroidae</taxon>
        <taxon>Varroa</taxon>
    </lineage>
</organism>
<accession>A0A7M7JKN0</accession>
<keyword evidence="2" id="KW-1185">Reference proteome</keyword>
<protein>
    <submittedName>
        <fullName evidence="1">Uncharacterized protein</fullName>
    </submittedName>
</protein>
<proteinExistence type="predicted"/>